<evidence type="ECO:0000313" key="1">
    <source>
        <dbReference type="EMBL" id="MFB2833263.1"/>
    </source>
</evidence>
<dbReference type="InterPro" id="IPR038146">
    <property type="entry name" value="933W_put_Xis_sf"/>
</dbReference>
<dbReference type="RefSeq" id="WP_413275728.1">
    <property type="nucleotide sequence ID" value="NZ_JBHFNT010000022.1"/>
</dbReference>
<sequence length="109" mass="12887">MRTNYNLAGDSMSDQKGFRFVGKQVIADLTGLSCETLKQYRLKGRLIEDIHWIKLNSRVVRYNLFLIKDWVQNHNNPQIHQRAIEAYLSSLPSNQRKRRRISSNVDQRQ</sequence>
<evidence type="ECO:0008006" key="3">
    <source>
        <dbReference type="Google" id="ProtNLM"/>
    </source>
</evidence>
<keyword evidence="2" id="KW-1185">Reference proteome</keyword>
<evidence type="ECO:0000313" key="2">
    <source>
        <dbReference type="Proteomes" id="UP001576780"/>
    </source>
</evidence>
<reference evidence="1 2" key="1">
    <citation type="submission" date="2024-09" db="EMBL/GenBank/DDBJ databases">
        <title>Floridaenema gen nov. (Aerosakkonemataceae, Aerosakkonematales ord. nov., Cyanobacteria) from benthic tropical and subtropical fresh waters, with the description of four new species.</title>
        <authorList>
            <person name="Moretto J.A."/>
            <person name="Berthold D.E."/>
            <person name="Lefler F.W."/>
            <person name="Huang I.-S."/>
            <person name="Laughinghouse H. IV."/>
        </authorList>
    </citation>
    <scope>NUCLEOTIDE SEQUENCE [LARGE SCALE GENOMIC DNA]</scope>
    <source>
        <strain evidence="1 2">BLCC-F167</strain>
    </source>
</reference>
<comment type="caution">
    <text evidence="1">The sequence shown here is derived from an EMBL/GenBank/DDBJ whole genome shotgun (WGS) entry which is preliminary data.</text>
</comment>
<name>A0ABV4WDV4_9CYAN</name>
<accession>A0ABV4WDV4</accession>
<dbReference type="Gene3D" id="1.10.1660.60">
    <property type="entry name" value="Putative excisionased domain DUF1233"/>
    <property type="match status" value="1"/>
</dbReference>
<dbReference type="EMBL" id="JBHFNT010000022">
    <property type="protein sequence ID" value="MFB2833263.1"/>
    <property type="molecule type" value="Genomic_DNA"/>
</dbReference>
<organism evidence="1 2">
    <name type="scientific">Floridaenema evergladense BLCC-F167</name>
    <dbReference type="NCBI Taxonomy" id="3153639"/>
    <lineage>
        <taxon>Bacteria</taxon>
        <taxon>Bacillati</taxon>
        <taxon>Cyanobacteriota</taxon>
        <taxon>Cyanophyceae</taxon>
        <taxon>Oscillatoriophycideae</taxon>
        <taxon>Aerosakkonematales</taxon>
        <taxon>Aerosakkonemataceae</taxon>
        <taxon>Floridanema</taxon>
        <taxon>Floridanema evergladense</taxon>
    </lineage>
</organism>
<protein>
    <recommendedName>
        <fullName evidence="3">Helix-turn-helix domain-containing protein</fullName>
    </recommendedName>
</protein>
<gene>
    <name evidence="1" type="ORF">ACE1CA_01880</name>
</gene>
<proteinExistence type="predicted"/>
<dbReference type="Proteomes" id="UP001576780">
    <property type="component" value="Unassembled WGS sequence"/>
</dbReference>